<sequence>MTLQKWKILKSDLIIDNQWCRVRQDQVKLSDGTIIDDYFVNIRPEIALILPITPNKEIVFVRQYRHGVQEILLELPAGTFDPKKEDSLTAAKRELEEETGYIAQELLFLKTIYDNPVKDDNKIHIFLGLNVEKTGKIDLDVTEEIEVVLVPMTDVIDKIMSGEICVAGTISTIFMGLEFISEQQSVNSYFL</sequence>
<gene>
    <name evidence="4" type="ORF">CY0110_25531</name>
</gene>
<dbReference type="GO" id="GO:0019693">
    <property type="term" value="P:ribose phosphate metabolic process"/>
    <property type="evidence" value="ECO:0007669"/>
    <property type="project" value="TreeGrafter"/>
</dbReference>
<dbReference type="CDD" id="cd03424">
    <property type="entry name" value="NUDIX_ADPRase_Nudt5_UGPPase_Nudt14"/>
    <property type="match status" value="1"/>
</dbReference>
<dbReference type="Pfam" id="PF00293">
    <property type="entry name" value="NUDIX"/>
    <property type="match status" value="1"/>
</dbReference>
<dbReference type="PROSITE" id="PS51462">
    <property type="entry name" value="NUDIX"/>
    <property type="match status" value="1"/>
</dbReference>
<evidence type="ECO:0000256" key="2">
    <source>
        <dbReference type="ARBA" id="ARBA00022801"/>
    </source>
</evidence>
<protein>
    <submittedName>
        <fullName evidence="4">NUDIX hydrolase</fullName>
    </submittedName>
</protein>
<dbReference type="GO" id="GO:0016787">
    <property type="term" value="F:hydrolase activity"/>
    <property type="evidence" value="ECO:0007669"/>
    <property type="project" value="UniProtKB-KW"/>
</dbReference>
<evidence type="ECO:0000313" key="4">
    <source>
        <dbReference type="EMBL" id="EAZ90855.1"/>
    </source>
</evidence>
<dbReference type="Gene3D" id="3.90.79.10">
    <property type="entry name" value="Nucleoside Triphosphate Pyrophosphohydrolase"/>
    <property type="match status" value="1"/>
</dbReference>
<dbReference type="PANTHER" id="PTHR11839">
    <property type="entry name" value="UDP/ADP-SUGAR PYROPHOSPHATASE"/>
    <property type="match status" value="1"/>
</dbReference>
<proteinExistence type="predicted"/>
<organism evidence="4 5">
    <name type="scientific">Crocosphaera chwakensis CCY0110</name>
    <dbReference type="NCBI Taxonomy" id="391612"/>
    <lineage>
        <taxon>Bacteria</taxon>
        <taxon>Bacillati</taxon>
        <taxon>Cyanobacteriota</taxon>
        <taxon>Cyanophyceae</taxon>
        <taxon>Oscillatoriophycideae</taxon>
        <taxon>Chroococcales</taxon>
        <taxon>Aphanothecaceae</taxon>
        <taxon>Crocosphaera</taxon>
        <taxon>Crocosphaera chwakensis</taxon>
    </lineage>
</organism>
<dbReference type="Proteomes" id="UP000003781">
    <property type="component" value="Unassembled WGS sequence"/>
</dbReference>
<dbReference type="RefSeq" id="WP_008276014.1">
    <property type="nucleotide sequence ID" value="NZ_AAXW01000019.1"/>
</dbReference>
<feature type="domain" description="Nudix hydrolase" evidence="3">
    <location>
        <begin position="42"/>
        <end position="172"/>
    </location>
</feature>
<dbReference type="EMBL" id="AAXW01000019">
    <property type="protein sequence ID" value="EAZ90855.1"/>
    <property type="molecule type" value="Genomic_DNA"/>
</dbReference>
<comment type="cofactor">
    <cofactor evidence="1">
        <name>Mg(2+)</name>
        <dbReference type="ChEBI" id="CHEBI:18420"/>
    </cofactor>
</comment>
<reference evidence="4 5" key="1">
    <citation type="submission" date="2007-03" db="EMBL/GenBank/DDBJ databases">
        <authorList>
            <person name="Stal L."/>
            <person name="Ferriera S."/>
            <person name="Johnson J."/>
            <person name="Kravitz S."/>
            <person name="Beeson K."/>
            <person name="Sutton G."/>
            <person name="Rogers Y.-H."/>
            <person name="Friedman R."/>
            <person name="Frazier M."/>
            <person name="Venter J.C."/>
        </authorList>
    </citation>
    <scope>NUCLEOTIDE SEQUENCE [LARGE SCALE GENOMIC DNA]</scope>
    <source>
        <strain evidence="4 5">CCY0110</strain>
    </source>
</reference>
<dbReference type="AlphaFoldDB" id="A3IRK6"/>
<accession>A3IRK6</accession>
<dbReference type="InterPro" id="IPR000086">
    <property type="entry name" value="NUDIX_hydrolase_dom"/>
</dbReference>
<dbReference type="SUPFAM" id="SSF55811">
    <property type="entry name" value="Nudix"/>
    <property type="match status" value="1"/>
</dbReference>
<keyword evidence="2 4" id="KW-0378">Hydrolase</keyword>
<keyword evidence="5" id="KW-1185">Reference proteome</keyword>
<dbReference type="PANTHER" id="PTHR11839:SF18">
    <property type="entry name" value="NUDIX HYDROLASE DOMAIN-CONTAINING PROTEIN"/>
    <property type="match status" value="1"/>
</dbReference>
<comment type="caution">
    <text evidence="4">The sequence shown here is derived from an EMBL/GenBank/DDBJ whole genome shotgun (WGS) entry which is preliminary data.</text>
</comment>
<evidence type="ECO:0000256" key="1">
    <source>
        <dbReference type="ARBA" id="ARBA00001946"/>
    </source>
</evidence>
<evidence type="ECO:0000259" key="3">
    <source>
        <dbReference type="PROSITE" id="PS51462"/>
    </source>
</evidence>
<dbReference type="eggNOG" id="COG0494">
    <property type="taxonomic scope" value="Bacteria"/>
</dbReference>
<name>A3IRK6_9CHRO</name>
<dbReference type="InterPro" id="IPR015797">
    <property type="entry name" value="NUDIX_hydrolase-like_dom_sf"/>
</dbReference>
<dbReference type="OrthoDB" id="9806150at2"/>
<evidence type="ECO:0000313" key="5">
    <source>
        <dbReference type="Proteomes" id="UP000003781"/>
    </source>
</evidence>
<dbReference type="GO" id="GO:0006753">
    <property type="term" value="P:nucleoside phosphate metabolic process"/>
    <property type="evidence" value="ECO:0007669"/>
    <property type="project" value="TreeGrafter"/>
</dbReference>